<evidence type="ECO:0000256" key="1">
    <source>
        <dbReference type="SAM" id="MobiDB-lite"/>
    </source>
</evidence>
<dbReference type="Pfam" id="PF02732">
    <property type="entry name" value="ERCC4"/>
    <property type="match status" value="1"/>
</dbReference>
<reference evidence="3" key="1">
    <citation type="submission" date="2020-02" db="EMBL/GenBank/DDBJ databases">
        <authorList>
            <person name="Meier V. D."/>
        </authorList>
    </citation>
    <scope>NUCLEOTIDE SEQUENCE</scope>
    <source>
        <strain evidence="3">AVDCRST_MAG88</strain>
    </source>
</reference>
<dbReference type="InterPro" id="IPR011335">
    <property type="entry name" value="Restrct_endonuc-II-like"/>
</dbReference>
<dbReference type="GO" id="GO:0003677">
    <property type="term" value="F:DNA binding"/>
    <property type="evidence" value="ECO:0007669"/>
    <property type="project" value="InterPro"/>
</dbReference>
<dbReference type="AlphaFoldDB" id="A0A6J4VB91"/>
<dbReference type="Gene3D" id="3.40.50.10130">
    <property type="match status" value="1"/>
</dbReference>
<dbReference type="GO" id="GO:0004518">
    <property type="term" value="F:nuclease activity"/>
    <property type="evidence" value="ECO:0007669"/>
    <property type="project" value="InterPro"/>
</dbReference>
<evidence type="ECO:0000259" key="2">
    <source>
        <dbReference type="Pfam" id="PF02732"/>
    </source>
</evidence>
<organism evidence="3">
    <name type="scientific">uncultured Thermomicrobiales bacterium</name>
    <dbReference type="NCBI Taxonomy" id="1645740"/>
    <lineage>
        <taxon>Bacteria</taxon>
        <taxon>Pseudomonadati</taxon>
        <taxon>Thermomicrobiota</taxon>
        <taxon>Thermomicrobia</taxon>
        <taxon>Thermomicrobiales</taxon>
        <taxon>environmental samples</taxon>
    </lineage>
</organism>
<dbReference type="SUPFAM" id="SSF52980">
    <property type="entry name" value="Restriction endonuclease-like"/>
    <property type="match status" value="1"/>
</dbReference>
<proteinExistence type="predicted"/>
<dbReference type="InterPro" id="IPR006166">
    <property type="entry name" value="ERCC4_domain"/>
</dbReference>
<name>A0A6J4VB91_9BACT</name>
<dbReference type="EMBL" id="CADCWM010000655">
    <property type="protein sequence ID" value="CAA9574431.1"/>
    <property type="molecule type" value="Genomic_DNA"/>
</dbReference>
<gene>
    <name evidence="3" type="ORF">AVDCRST_MAG88-2684</name>
</gene>
<evidence type="ECO:0000313" key="3">
    <source>
        <dbReference type="EMBL" id="CAA9574431.1"/>
    </source>
</evidence>
<accession>A0A6J4VB91</accession>
<feature type="region of interest" description="Disordered" evidence="1">
    <location>
        <begin position="1"/>
        <end position="20"/>
    </location>
</feature>
<feature type="domain" description="ERCC4" evidence="2">
    <location>
        <begin position="23"/>
        <end position="89"/>
    </location>
</feature>
<protein>
    <recommendedName>
        <fullName evidence="2">ERCC4 domain-containing protein</fullName>
    </recommendedName>
</protein>
<sequence length="90" mass="9831">MSDATADAGVVRTDAHRRGSGNLPYLAAFPNVQQRVRTTAMGDFILEEGRTCEREGADDFVASVIDRRLCGQVRALRHSVTDLLLVLEGD</sequence>
<dbReference type="GO" id="GO:0006259">
    <property type="term" value="P:DNA metabolic process"/>
    <property type="evidence" value="ECO:0007669"/>
    <property type="project" value="UniProtKB-ARBA"/>
</dbReference>